<dbReference type="EMBL" id="WMBR01000006">
    <property type="protein sequence ID" value="MXP23770.1"/>
    <property type="molecule type" value="Genomic_DNA"/>
</dbReference>
<evidence type="ECO:0000313" key="2">
    <source>
        <dbReference type="EMBL" id="MXP23770.1"/>
    </source>
</evidence>
<gene>
    <name evidence="2" type="ORF">GIY30_20745</name>
</gene>
<accession>A0A6L7GV60</accession>
<feature type="transmembrane region" description="Helical" evidence="1">
    <location>
        <begin position="111"/>
        <end position="133"/>
    </location>
</feature>
<dbReference type="RefSeq" id="WP_160903949.1">
    <property type="nucleotide sequence ID" value="NZ_CP102850.1"/>
</dbReference>
<evidence type="ECO:0000256" key="1">
    <source>
        <dbReference type="SAM" id="Phobius"/>
    </source>
</evidence>
<evidence type="ECO:0000313" key="3">
    <source>
        <dbReference type="Proteomes" id="UP000475545"/>
    </source>
</evidence>
<evidence type="ECO:0008006" key="4">
    <source>
        <dbReference type="Google" id="ProtNLM"/>
    </source>
</evidence>
<feature type="transmembrane region" description="Helical" evidence="1">
    <location>
        <begin position="6"/>
        <end position="25"/>
    </location>
</feature>
<dbReference type="Proteomes" id="UP000475545">
    <property type="component" value="Unassembled WGS sequence"/>
</dbReference>
<name>A0A6L7GV60_9ACTN</name>
<dbReference type="AlphaFoldDB" id="A0A6L7GV60"/>
<feature type="transmembrane region" description="Helical" evidence="1">
    <location>
        <begin position="81"/>
        <end position="99"/>
    </location>
</feature>
<keyword evidence="1" id="KW-1133">Transmembrane helix</keyword>
<protein>
    <recommendedName>
        <fullName evidence="4">DUF2721 domain-containing protein</fullName>
    </recommendedName>
</protein>
<keyword evidence="1" id="KW-0472">Membrane</keyword>
<reference evidence="2 3" key="1">
    <citation type="submission" date="2019-11" db="EMBL/GenBank/DDBJ databases">
        <title>Gordonia sp. nov., a novel actinobacterium isolated from mangrove soil in Hainan.</title>
        <authorList>
            <person name="Huang X."/>
            <person name="Xie Y."/>
            <person name="Chu X."/>
            <person name="Xiao K."/>
        </authorList>
    </citation>
    <scope>NUCLEOTIDE SEQUENCE [LARGE SCALE GENOMIC DNA]</scope>
    <source>
        <strain evidence="2 3">HNM0687</strain>
    </source>
</reference>
<comment type="caution">
    <text evidence="2">The sequence shown here is derived from an EMBL/GenBank/DDBJ whole genome shotgun (WGS) entry which is preliminary data.</text>
</comment>
<keyword evidence="1" id="KW-0812">Transmembrane</keyword>
<proteinExistence type="predicted"/>
<sequence length="156" mass="16350">MDSWAVVVGLGLLAAAIGVVAFVRYRQRETATLQHDVALARDLRDLAGTDEVRRASVDEFELAIYQRLFYVSVVGPRIRSAAWAVLGAALSMTAALAASAGDGVLYTVAQIGALVVAAVFTLATVTFAVMALVHAATTPRVSFVESYATEGASTDS</sequence>
<organism evidence="2 3">
    <name type="scientific">Gordonia mangrovi</name>
    <dbReference type="NCBI Taxonomy" id="2665643"/>
    <lineage>
        <taxon>Bacteria</taxon>
        <taxon>Bacillati</taxon>
        <taxon>Actinomycetota</taxon>
        <taxon>Actinomycetes</taxon>
        <taxon>Mycobacteriales</taxon>
        <taxon>Gordoniaceae</taxon>
        <taxon>Gordonia</taxon>
    </lineage>
</organism>
<keyword evidence="3" id="KW-1185">Reference proteome</keyword>